<evidence type="ECO:0000256" key="3">
    <source>
        <dbReference type="ARBA" id="ARBA00022806"/>
    </source>
</evidence>
<evidence type="ECO:0000256" key="4">
    <source>
        <dbReference type="ARBA" id="ARBA00022840"/>
    </source>
</evidence>
<feature type="region of interest" description="Disordered" evidence="5">
    <location>
        <begin position="151"/>
        <end position="187"/>
    </location>
</feature>
<protein>
    <submittedName>
        <fullName evidence="8">ATP-dependent RNA helicase DHX36-like</fullName>
    </submittedName>
</protein>
<dbReference type="GeneID" id="113470254"/>
<dbReference type="KEGG" id="dci:113470254"/>
<organism evidence="7 8">
    <name type="scientific">Diaphorina citri</name>
    <name type="common">Asian citrus psyllid</name>
    <dbReference type="NCBI Taxonomy" id="121845"/>
    <lineage>
        <taxon>Eukaryota</taxon>
        <taxon>Metazoa</taxon>
        <taxon>Ecdysozoa</taxon>
        <taxon>Arthropoda</taxon>
        <taxon>Hexapoda</taxon>
        <taxon>Insecta</taxon>
        <taxon>Pterygota</taxon>
        <taxon>Neoptera</taxon>
        <taxon>Paraneoptera</taxon>
        <taxon>Hemiptera</taxon>
        <taxon>Sternorrhyncha</taxon>
        <taxon>Psylloidea</taxon>
        <taxon>Psyllidae</taxon>
        <taxon>Diaphorininae</taxon>
        <taxon>Diaphorina</taxon>
    </lineage>
</organism>
<keyword evidence="7" id="KW-1185">Reference proteome</keyword>
<evidence type="ECO:0000256" key="5">
    <source>
        <dbReference type="SAM" id="MobiDB-lite"/>
    </source>
</evidence>
<dbReference type="InterPro" id="IPR027417">
    <property type="entry name" value="P-loop_NTPase"/>
</dbReference>
<dbReference type="GO" id="GO:0003724">
    <property type="term" value="F:RNA helicase activity"/>
    <property type="evidence" value="ECO:0007669"/>
    <property type="project" value="TreeGrafter"/>
</dbReference>
<dbReference type="GO" id="GO:0005737">
    <property type="term" value="C:cytoplasm"/>
    <property type="evidence" value="ECO:0007669"/>
    <property type="project" value="TreeGrafter"/>
</dbReference>
<dbReference type="GO" id="GO:0016787">
    <property type="term" value="F:hydrolase activity"/>
    <property type="evidence" value="ECO:0007669"/>
    <property type="project" value="UniProtKB-KW"/>
</dbReference>
<keyword evidence="4" id="KW-0067">ATP-binding</keyword>
<evidence type="ECO:0000259" key="6">
    <source>
        <dbReference type="PROSITE" id="PS51192"/>
    </source>
</evidence>
<dbReference type="GO" id="GO:0051880">
    <property type="term" value="F:G-quadruplex DNA binding"/>
    <property type="evidence" value="ECO:0007669"/>
    <property type="project" value="TreeGrafter"/>
</dbReference>
<keyword evidence="1" id="KW-0547">Nucleotide-binding</keyword>
<dbReference type="InterPro" id="IPR011545">
    <property type="entry name" value="DEAD/DEAH_box_helicase_dom"/>
</dbReference>
<dbReference type="PROSITE" id="PS00690">
    <property type="entry name" value="DEAH_ATP_HELICASE"/>
    <property type="match status" value="1"/>
</dbReference>
<dbReference type="GO" id="GO:0005524">
    <property type="term" value="F:ATP binding"/>
    <property type="evidence" value="ECO:0007669"/>
    <property type="project" value="UniProtKB-KW"/>
</dbReference>
<dbReference type="InterPro" id="IPR014001">
    <property type="entry name" value="Helicase_ATP-bd"/>
</dbReference>
<feature type="compositionally biased region" description="Gly residues" evidence="5">
    <location>
        <begin position="164"/>
        <end position="180"/>
    </location>
</feature>
<gene>
    <name evidence="8" type="primary">LOC113470254</name>
</gene>
<feature type="compositionally biased region" description="Low complexity" evidence="5">
    <location>
        <begin position="152"/>
        <end position="162"/>
    </location>
</feature>
<dbReference type="SUPFAM" id="SSF52540">
    <property type="entry name" value="P-loop containing nucleoside triphosphate hydrolases"/>
    <property type="match status" value="1"/>
</dbReference>
<evidence type="ECO:0000313" key="8">
    <source>
        <dbReference type="RefSeq" id="XP_026684345.1"/>
    </source>
</evidence>
<evidence type="ECO:0000313" key="7">
    <source>
        <dbReference type="Proteomes" id="UP000079169"/>
    </source>
</evidence>
<dbReference type="GO" id="GO:0005634">
    <property type="term" value="C:nucleus"/>
    <property type="evidence" value="ECO:0007669"/>
    <property type="project" value="TreeGrafter"/>
</dbReference>
<evidence type="ECO:0000256" key="1">
    <source>
        <dbReference type="ARBA" id="ARBA00022741"/>
    </source>
</evidence>
<accession>A0A3Q0JC96</accession>
<dbReference type="InterPro" id="IPR002464">
    <property type="entry name" value="DNA/RNA_helicase_DEAH_CS"/>
</dbReference>
<dbReference type="PANTHER" id="PTHR18934:SF237">
    <property type="entry name" value="ATP-DEPENDENT DNA_RNA HELICASE DHX36"/>
    <property type="match status" value="1"/>
</dbReference>
<reference evidence="8" key="1">
    <citation type="submission" date="2025-08" db="UniProtKB">
        <authorList>
            <consortium name="RefSeq"/>
        </authorList>
    </citation>
    <scope>IDENTIFICATION</scope>
</reference>
<dbReference type="Pfam" id="PF00270">
    <property type="entry name" value="DEAD"/>
    <property type="match status" value="1"/>
</dbReference>
<dbReference type="Gene3D" id="3.40.50.300">
    <property type="entry name" value="P-loop containing nucleotide triphosphate hydrolases"/>
    <property type="match status" value="1"/>
</dbReference>
<dbReference type="PROSITE" id="PS51192">
    <property type="entry name" value="HELICASE_ATP_BIND_1"/>
    <property type="match status" value="1"/>
</dbReference>
<dbReference type="STRING" id="121845.A0A3Q0JC96"/>
<feature type="domain" description="Helicase ATP-binding" evidence="6">
    <location>
        <begin position="1"/>
        <end position="129"/>
    </location>
</feature>
<dbReference type="PaxDb" id="121845-A0A3Q0JC96"/>
<dbReference type="PANTHER" id="PTHR18934">
    <property type="entry name" value="ATP-DEPENDENT RNA HELICASE"/>
    <property type="match status" value="1"/>
</dbReference>
<keyword evidence="2" id="KW-0378">Hydrolase</keyword>
<dbReference type="GO" id="GO:0002151">
    <property type="term" value="F:G-quadruplex RNA binding"/>
    <property type="evidence" value="ECO:0007669"/>
    <property type="project" value="TreeGrafter"/>
</dbReference>
<dbReference type="RefSeq" id="XP_026684345.1">
    <property type="nucleotide sequence ID" value="XM_026828544.1"/>
</dbReference>
<dbReference type="GO" id="GO:0003678">
    <property type="term" value="F:DNA helicase activity"/>
    <property type="evidence" value="ECO:0007669"/>
    <property type="project" value="TreeGrafter"/>
</dbReference>
<sequence>MVTQPRRISAIAIAERVAQERDEQCGRPGSSVGYQIRLEKELPRKRGSILYCTAGILPEVMQSDPILSGVSHIVMDEIHERSMISDFLLAILKDVTDKRKDLKLILMSATLNAEKFSQFFGGAPILHIPGFTYPVQEYYLEDVLNMTRFRPRGNNNNYNRNQRGGRGGGRGGRGGFGGGRAANRDVSDDLPNIIEPYIRTLKRSETQQYPNDQQHT</sequence>
<dbReference type="CDD" id="cd17917">
    <property type="entry name" value="DEXHc_RHA-like"/>
    <property type="match status" value="1"/>
</dbReference>
<dbReference type="Proteomes" id="UP000079169">
    <property type="component" value="Unplaced"/>
</dbReference>
<dbReference type="AlphaFoldDB" id="A0A3Q0JC96"/>
<proteinExistence type="predicted"/>
<name>A0A3Q0JC96_DIACI</name>
<keyword evidence="3" id="KW-0347">Helicase</keyword>
<evidence type="ECO:0000256" key="2">
    <source>
        <dbReference type="ARBA" id="ARBA00022801"/>
    </source>
</evidence>